<dbReference type="InterPro" id="IPR000531">
    <property type="entry name" value="Beta-barrel_TonB"/>
</dbReference>
<keyword evidence="4 10" id="KW-1134">Transmembrane beta strand</keyword>
<dbReference type="RefSeq" id="WP_198100607.1">
    <property type="nucleotide sequence ID" value="NZ_JAEDAL010000003.1"/>
</dbReference>
<dbReference type="PANTHER" id="PTHR30069">
    <property type="entry name" value="TONB-DEPENDENT OUTER MEMBRANE RECEPTOR"/>
    <property type="match status" value="1"/>
</dbReference>
<dbReference type="Gene3D" id="2.170.130.10">
    <property type="entry name" value="TonB-dependent receptor, plug domain"/>
    <property type="match status" value="1"/>
</dbReference>
<evidence type="ECO:0000256" key="6">
    <source>
        <dbReference type="ARBA" id="ARBA00023077"/>
    </source>
</evidence>
<dbReference type="GO" id="GO:0044718">
    <property type="term" value="P:siderophore transmembrane transport"/>
    <property type="evidence" value="ECO:0007669"/>
    <property type="project" value="TreeGrafter"/>
</dbReference>
<feature type="domain" description="TonB-dependent receptor-like beta-barrel" evidence="12">
    <location>
        <begin position="197"/>
        <end position="604"/>
    </location>
</feature>
<keyword evidence="9 10" id="KW-0998">Cell outer membrane</keyword>
<dbReference type="InterPro" id="IPR036942">
    <property type="entry name" value="Beta-barrel_TonB_sf"/>
</dbReference>
<dbReference type="Pfam" id="PF07715">
    <property type="entry name" value="Plug"/>
    <property type="match status" value="1"/>
</dbReference>
<evidence type="ECO:0000313" key="14">
    <source>
        <dbReference type="EMBL" id="MBH9552999.1"/>
    </source>
</evidence>
<dbReference type="EMBL" id="JAEDAL010000003">
    <property type="protein sequence ID" value="MBH9552999.1"/>
    <property type="molecule type" value="Genomic_DNA"/>
</dbReference>
<dbReference type="InterPro" id="IPR039426">
    <property type="entry name" value="TonB-dep_rcpt-like"/>
</dbReference>
<dbReference type="Pfam" id="PF00593">
    <property type="entry name" value="TonB_dep_Rec_b-barrel"/>
    <property type="match status" value="1"/>
</dbReference>
<comment type="subcellular location">
    <subcellularLocation>
        <location evidence="1 10">Cell outer membrane</location>
        <topology evidence="1 10">Multi-pass membrane protein</topology>
    </subcellularLocation>
</comment>
<keyword evidence="5 10" id="KW-0812">Transmembrane</keyword>
<dbReference type="InterPro" id="IPR037066">
    <property type="entry name" value="Plug_dom_sf"/>
</dbReference>
<accession>A0A931IVM8</accession>
<keyword evidence="8 14" id="KW-0675">Receptor</keyword>
<dbReference type="PROSITE" id="PS52016">
    <property type="entry name" value="TONB_DEPENDENT_REC_3"/>
    <property type="match status" value="1"/>
</dbReference>
<evidence type="ECO:0000256" key="1">
    <source>
        <dbReference type="ARBA" id="ARBA00004571"/>
    </source>
</evidence>
<dbReference type="SUPFAM" id="SSF56935">
    <property type="entry name" value="Porins"/>
    <property type="match status" value="1"/>
</dbReference>
<evidence type="ECO:0000256" key="10">
    <source>
        <dbReference type="PROSITE-ProRule" id="PRU01360"/>
    </source>
</evidence>
<evidence type="ECO:0000256" key="3">
    <source>
        <dbReference type="ARBA" id="ARBA00022448"/>
    </source>
</evidence>
<gene>
    <name evidence="14" type="ORF">I7X43_09035</name>
</gene>
<protein>
    <submittedName>
        <fullName evidence="14">TonB-dependent receptor</fullName>
    </submittedName>
</protein>
<dbReference type="Gene3D" id="2.40.170.20">
    <property type="entry name" value="TonB-dependent receptor, beta-barrel domain"/>
    <property type="match status" value="1"/>
</dbReference>
<dbReference type="InterPro" id="IPR012910">
    <property type="entry name" value="Plug_dom"/>
</dbReference>
<sequence>MQPVILTGNPLRSAQAEAWVTRLSADELASRRGQTLGQLLDGLPGVSLTAFGPLASRPVLRGLDGDRLRVLSNGGAAMDLSALSPDHAVALDPLVVESIEVVRGPAALLYGGNAMGGVVNTLDQRVPKGGSRGAVAELRSGGAGNDRQAAAVLDWGPGPGRSGWAWHADVSRRLSEEQAAARHEVAGEWLDRVRNSDGSQRAVALGGGWVGREGFAGFSVDRFDAEYGSVAEAAVRLGMARQRWAHEGEWQLDWAGIKTLRWQLASTRYRHAELEEGAVGTEFRLRGGDARVEAEWKPVGAWQTVLGAHTDQQTFEALGDEAFVPTTKTRQRAVFGLAQWTGAAWEWSLGARAEGVRIASEGDTPATQGRFGPQTARKFQPLNTALQGVWRGGAAWRVQWQGTLAQRAPSATELFANGPHLATAAWERGDGGLGLESARGQELAFIWEPGSTRIQVNVFQQRFSDFISLQTTGVELEVDEATLPEMQFRAVPARLRGFEAQLQHRFKAWDWQWKVQAGLDRVVGQQTDTGTALPRLAPGRLSLRLSGQQGPWSGQISWRRIQAQNRVAVGDEPTPGYAAADLEMAYRFTWLGSESQLAVKVQNVGDALGYNAVNVLTIRDRTPIAGRNVQLRLGIVL</sequence>
<evidence type="ECO:0000256" key="4">
    <source>
        <dbReference type="ARBA" id="ARBA00022452"/>
    </source>
</evidence>
<comment type="caution">
    <text evidence="14">The sequence shown here is derived from an EMBL/GenBank/DDBJ whole genome shotgun (WGS) entry which is preliminary data.</text>
</comment>
<dbReference type="GO" id="GO:0015344">
    <property type="term" value="F:siderophore uptake transmembrane transporter activity"/>
    <property type="evidence" value="ECO:0007669"/>
    <property type="project" value="TreeGrafter"/>
</dbReference>
<evidence type="ECO:0000256" key="5">
    <source>
        <dbReference type="ARBA" id="ARBA00022692"/>
    </source>
</evidence>
<evidence type="ECO:0000313" key="15">
    <source>
        <dbReference type="Proteomes" id="UP000620139"/>
    </source>
</evidence>
<evidence type="ECO:0000256" key="2">
    <source>
        <dbReference type="ARBA" id="ARBA00009810"/>
    </source>
</evidence>
<evidence type="ECO:0000259" key="13">
    <source>
        <dbReference type="Pfam" id="PF07715"/>
    </source>
</evidence>
<reference evidence="14" key="1">
    <citation type="submission" date="2020-12" db="EMBL/GenBank/DDBJ databases">
        <title>The genome sequence of Inhella sp. 4Y17.</title>
        <authorList>
            <person name="Liu Y."/>
        </authorList>
    </citation>
    <scope>NUCLEOTIDE SEQUENCE</scope>
    <source>
        <strain evidence="14">4Y10</strain>
    </source>
</reference>
<organism evidence="14 15">
    <name type="scientific">Inhella gelatinilytica</name>
    <dbReference type="NCBI Taxonomy" id="2795030"/>
    <lineage>
        <taxon>Bacteria</taxon>
        <taxon>Pseudomonadati</taxon>
        <taxon>Pseudomonadota</taxon>
        <taxon>Betaproteobacteria</taxon>
        <taxon>Burkholderiales</taxon>
        <taxon>Sphaerotilaceae</taxon>
        <taxon>Inhella</taxon>
    </lineage>
</organism>
<dbReference type="PANTHER" id="PTHR30069:SF40">
    <property type="entry name" value="TONB-DEPENDENT RECEPTOR NMB0964-RELATED"/>
    <property type="match status" value="1"/>
</dbReference>
<dbReference type="GO" id="GO:0009279">
    <property type="term" value="C:cell outer membrane"/>
    <property type="evidence" value="ECO:0007669"/>
    <property type="project" value="UniProtKB-SubCell"/>
</dbReference>
<keyword evidence="7 10" id="KW-0472">Membrane</keyword>
<proteinExistence type="inferred from homology"/>
<keyword evidence="6 11" id="KW-0798">TonB box</keyword>
<dbReference type="AlphaFoldDB" id="A0A931IVM8"/>
<evidence type="ECO:0000259" key="12">
    <source>
        <dbReference type="Pfam" id="PF00593"/>
    </source>
</evidence>
<name>A0A931IVM8_9BURK</name>
<dbReference type="Proteomes" id="UP000620139">
    <property type="component" value="Unassembled WGS sequence"/>
</dbReference>
<keyword evidence="3 10" id="KW-0813">Transport</keyword>
<evidence type="ECO:0000256" key="7">
    <source>
        <dbReference type="ARBA" id="ARBA00023136"/>
    </source>
</evidence>
<feature type="domain" description="TonB-dependent receptor plug" evidence="13">
    <location>
        <begin position="17"/>
        <end position="118"/>
    </location>
</feature>
<evidence type="ECO:0000256" key="8">
    <source>
        <dbReference type="ARBA" id="ARBA00023170"/>
    </source>
</evidence>
<keyword evidence="15" id="KW-1185">Reference proteome</keyword>
<evidence type="ECO:0000256" key="11">
    <source>
        <dbReference type="RuleBase" id="RU003357"/>
    </source>
</evidence>
<evidence type="ECO:0000256" key="9">
    <source>
        <dbReference type="ARBA" id="ARBA00023237"/>
    </source>
</evidence>
<comment type="similarity">
    <text evidence="2 10 11">Belongs to the TonB-dependent receptor family.</text>
</comment>